<comment type="caution">
    <text evidence="1">The sequence shown here is derived from an EMBL/GenBank/DDBJ whole genome shotgun (WGS) entry which is preliminary data.</text>
</comment>
<name>A0A9W4JF83_9EURO</name>
<proteinExistence type="predicted"/>
<protein>
    <recommendedName>
        <fullName evidence="3">RRM domain-containing protein</fullName>
    </recommendedName>
</protein>
<accession>A0A9W4JF83</accession>
<reference evidence="1" key="1">
    <citation type="submission" date="2021-07" db="EMBL/GenBank/DDBJ databases">
        <authorList>
            <person name="Branca A.L. A."/>
        </authorList>
    </citation>
    <scope>NUCLEOTIDE SEQUENCE</scope>
</reference>
<dbReference type="Proteomes" id="UP001152646">
    <property type="component" value="Unassembled WGS sequence"/>
</dbReference>
<sequence length="345" mass="37991">MLVHVPQVEVNQILDSLLEGELDFPTLVPRRSETTTLKATLDDSMEMDAPRTRPSAGPGPTFNPISSDAEVELPAGSKTNLERTTAKILPLQQEGIKWMPGLSGIFDGLKSLPIGEARLLETGKTRFDNLPVIRIGLRYVPKVGVQDFRTVTVTNFSPSTTLAEVLRYVRGGEVLTATMCDTKAITGSSTALVTFSTAKGAAEFVRTAEEVGFFIGFHQAHVAMVDQPTYPTRRILQDRIDTRGRTRALTVFNNDGRTKMVVHEALSKSLVAGHIEGFKDHPVQKQVTVLFYSVDMAMKAFKILYESPNITKVWFGCDPCGRHFVEKEAKETGGTEQANVTLLHK</sequence>
<dbReference type="AlphaFoldDB" id="A0A9W4JF83"/>
<evidence type="ECO:0000313" key="1">
    <source>
        <dbReference type="EMBL" id="CAG8395000.1"/>
    </source>
</evidence>
<gene>
    <name evidence="1" type="ORF">PSALAMII_LOCUS7486</name>
</gene>
<evidence type="ECO:0000313" key="2">
    <source>
        <dbReference type="Proteomes" id="UP001152646"/>
    </source>
</evidence>
<dbReference type="OrthoDB" id="5244622at2759"/>
<dbReference type="EMBL" id="CAJVPA010000198">
    <property type="protein sequence ID" value="CAG8395000.1"/>
    <property type="molecule type" value="Genomic_DNA"/>
</dbReference>
<organism evidence="1 2">
    <name type="scientific">Penicillium salamii</name>
    <dbReference type="NCBI Taxonomy" id="1612424"/>
    <lineage>
        <taxon>Eukaryota</taxon>
        <taxon>Fungi</taxon>
        <taxon>Dikarya</taxon>
        <taxon>Ascomycota</taxon>
        <taxon>Pezizomycotina</taxon>
        <taxon>Eurotiomycetes</taxon>
        <taxon>Eurotiomycetidae</taxon>
        <taxon>Eurotiales</taxon>
        <taxon>Aspergillaceae</taxon>
        <taxon>Penicillium</taxon>
    </lineage>
</organism>
<evidence type="ECO:0008006" key="3">
    <source>
        <dbReference type="Google" id="ProtNLM"/>
    </source>
</evidence>